<dbReference type="EMBL" id="JAERQJ010000006">
    <property type="protein sequence ID" value="MBL0684839.1"/>
    <property type="molecule type" value="Genomic_DNA"/>
</dbReference>
<keyword evidence="1" id="KW-0472">Membrane</keyword>
<accession>A0A936ZSK2</accession>
<protein>
    <submittedName>
        <fullName evidence="2">Uncharacterized protein</fullName>
    </submittedName>
</protein>
<proteinExistence type="predicted"/>
<feature type="transmembrane region" description="Helical" evidence="1">
    <location>
        <begin position="12"/>
        <end position="33"/>
    </location>
</feature>
<evidence type="ECO:0000313" key="2">
    <source>
        <dbReference type="EMBL" id="MBL0684839.1"/>
    </source>
</evidence>
<keyword evidence="3" id="KW-1185">Reference proteome</keyword>
<keyword evidence="1" id="KW-1133">Transmembrane helix</keyword>
<dbReference type="Proteomes" id="UP000651057">
    <property type="component" value="Unassembled WGS sequence"/>
</dbReference>
<organism evidence="2 3">
    <name type="scientific">Aquimarina mytili</name>
    <dbReference type="NCBI Taxonomy" id="874423"/>
    <lineage>
        <taxon>Bacteria</taxon>
        <taxon>Pseudomonadati</taxon>
        <taxon>Bacteroidota</taxon>
        <taxon>Flavobacteriia</taxon>
        <taxon>Flavobacteriales</taxon>
        <taxon>Flavobacteriaceae</taxon>
        <taxon>Aquimarina</taxon>
    </lineage>
</organism>
<keyword evidence="1" id="KW-0812">Transmembrane</keyword>
<comment type="caution">
    <text evidence="2">The sequence shown here is derived from an EMBL/GenBank/DDBJ whole genome shotgun (WGS) entry which is preliminary data.</text>
</comment>
<sequence length="156" mass="18279">MNKKIVYTSRWAQAIHYLGLVIFTILLIAIVFWALKIYREDETPLSFVVLFVPLTFLVCRMYMNSLLLKYLQAKLTYSKTHISITLRGNTTQYSWSEVAKVKIVRSNLSELLMLYNTKGTRIYAANSKTNKGYRYFEDFIMSERIAGEVDKVYLVF</sequence>
<dbReference type="AlphaFoldDB" id="A0A936ZSK2"/>
<reference evidence="2" key="1">
    <citation type="submission" date="2021-01" db="EMBL/GenBank/DDBJ databases">
        <authorList>
            <person name="Zhong Y.L."/>
        </authorList>
    </citation>
    <scope>NUCLEOTIDE SEQUENCE</scope>
    <source>
        <strain evidence="2">KCTC 23302</strain>
    </source>
</reference>
<feature type="transmembrane region" description="Helical" evidence="1">
    <location>
        <begin position="45"/>
        <end position="63"/>
    </location>
</feature>
<evidence type="ECO:0000256" key="1">
    <source>
        <dbReference type="SAM" id="Phobius"/>
    </source>
</evidence>
<name>A0A936ZSK2_9FLAO</name>
<gene>
    <name evidence="2" type="ORF">JJQ60_15020</name>
</gene>
<evidence type="ECO:0000313" key="3">
    <source>
        <dbReference type="Proteomes" id="UP000651057"/>
    </source>
</evidence>
<dbReference type="RefSeq" id="WP_201921923.1">
    <property type="nucleotide sequence ID" value="NZ_BAABAX010000014.1"/>
</dbReference>